<dbReference type="EMBL" id="JBICBT010000782">
    <property type="protein sequence ID" value="KAL3101396.1"/>
    <property type="molecule type" value="Genomic_DNA"/>
</dbReference>
<dbReference type="GO" id="GO:0006633">
    <property type="term" value="P:fatty acid biosynthetic process"/>
    <property type="evidence" value="ECO:0007669"/>
    <property type="project" value="UniProtKB-KW"/>
</dbReference>
<comment type="subcellular location">
    <subcellularLocation>
        <location evidence="1 15">Endoplasmic reticulum membrane</location>
        <topology evidence="1 15">Multi-pass membrane protein</topology>
    </subcellularLocation>
</comment>
<organism evidence="17 18">
    <name type="scientific">Heterodera trifolii</name>
    <dbReference type="NCBI Taxonomy" id="157864"/>
    <lineage>
        <taxon>Eukaryota</taxon>
        <taxon>Metazoa</taxon>
        <taxon>Ecdysozoa</taxon>
        <taxon>Nematoda</taxon>
        <taxon>Chromadorea</taxon>
        <taxon>Rhabditida</taxon>
        <taxon>Tylenchina</taxon>
        <taxon>Tylenchomorpha</taxon>
        <taxon>Tylenchoidea</taxon>
        <taxon>Heteroderidae</taxon>
        <taxon>Heteroderinae</taxon>
        <taxon>Heterodera</taxon>
    </lineage>
</organism>
<evidence type="ECO:0000256" key="4">
    <source>
        <dbReference type="ARBA" id="ARBA00013122"/>
    </source>
</evidence>
<keyword evidence="5 15" id="KW-0444">Lipid biosynthesis</keyword>
<protein>
    <recommendedName>
        <fullName evidence="4 15">Very-long-chain (3R)-3-hydroxyacyl-CoA dehydratase</fullName>
        <ecNumber evidence="4 15">4.2.1.134</ecNumber>
    </recommendedName>
</protein>
<dbReference type="AlphaFoldDB" id="A0ABD2KEV4"/>
<sequence length="404" mass="47489">MDTQQNLRPFVYWAQDLEHIYLKVDVKEAKDIDIRILEDGRLVDFSAFAYSPNTANNCIKYTFRLPLFDSVNESPELTRVGGIRVEFTLAKIKPTFWGNGILASDEQKQTYRWLKFDFEKWRDDPNDEQSADESGDGSAELRRNAHIERLMRELNLEKDQLMFSERQLRQHVNMLFSCYLFLFNLAMFFFTFFILCSILFDFVSTEKADFLLDFWPANFKWLLIATLFQSLDLFHSLVGLTNAGSVASLLQISGRLAMLFIVNGCPPLWHWSPVFSLVLTYLLSEQFRYPFYALKTLGISLRFVTWLRYNVWLLLYPLGLFLEALVLLISVPFYYSSGVYSLQLPNALNFSYNFGVVLALFSFICFPFIGFTLIKHMFKQRRTKMDELYREEAAMKRSRQKKHQ</sequence>
<keyword evidence="18" id="KW-1185">Reference proteome</keyword>
<evidence type="ECO:0000259" key="16">
    <source>
        <dbReference type="PROSITE" id="PS51203"/>
    </source>
</evidence>
<evidence type="ECO:0000256" key="7">
    <source>
        <dbReference type="ARBA" id="ARBA00022824"/>
    </source>
</evidence>
<keyword evidence="14 15" id="KW-0456">Lyase</keyword>
<evidence type="ECO:0000256" key="2">
    <source>
        <dbReference type="ARBA" id="ARBA00005194"/>
    </source>
</evidence>
<keyword evidence="9 15" id="KW-1133">Transmembrane helix</keyword>
<keyword evidence="6 15" id="KW-0812">Transmembrane</keyword>
<dbReference type="PROSITE" id="PS51203">
    <property type="entry name" value="CS"/>
    <property type="match status" value="1"/>
</dbReference>
<evidence type="ECO:0000256" key="8">
    <source>
        <dbReference type="ARBA" id="ARBA00022832"/>
    </source>
</evidence>
<dbReference type="PANTHER" id="PTHR11035">
    <property type="entry name" value="VERY-LONG-CHAIN (3R)-3-HYDROXYACYL-COA DEHYDRATASE"/>
    <property type="match status" value="1"/>
</dbReference>
<comment type="pathway">
    <text evidence="2 15">Lipid metabolism; fatty acid biosynthesis.</text>
</comment>
<feature type="transmembrane region" description="Helical" evidence="15">
    <location>
        <begin position="314"/>
        <end position="335"/>
    </location>
</feature>
<dbReference type="Gene3D" id="2.60.40.790">
    <property type="match status" value="1"/>
</dbReference>
<comment type="catalytic activity">
    <reaction evidence="15">
        <text>a very-long-chain (3R)-3-hydroxyacyl-CoA = a very-long-chain (2E)-enoyl-CoA + H2O</text>
        <dbReference type="Rhea" id="RHEA:45812"/>
        <dbReference type="ChEBI" id="CHEBI:15377"/>
        <dbReference type="ChEBI" id="CHEBI:83728"/>
        <dbReference type="ChEBI" id="CHEBI:85440"/>
        <dbReference type="EC" id="4.2.1.134"/>
    </reaction>
</comment>
<reference evidence="17 18" key="1">
    <citation type="submission" date="2024-10" db="EMBL/GenBank/DDBJ databases">
        <authorList>
            <person name="Kim D."/>
        </authorList>
    </citation>
    <scope>NUCLEOTIDE SEQUENCE [LARGE SCALE GENOMIC DNA]</scope>
    <source>
        <strain evidence="17">BH-2024</strain>
    </source>
</reference>
<evidence type="ECO:0000313" key="17">
    <source>
        <dbReference type="EMBL" id="KAL3101396.1"/>
    </source>
</evidence>
<keyword evidence="10" id="KW-0175">Coiled coil</keyword>
<evidence type="ECO:0000256" key="5">
    <source>
        <dbReference type="ARBA" id="ARBA00022516"/>
    </source>
</evidence>
<comment type="similarity">
    <text evidence="3 15">Belongs to the very long-chain fatty acids dehydratase HACD family.</text>
</comment>
<gene>
    <name evidence="17" type="ORF">niasHT_021514</name>
</gene>
<evidence type="ECO:0000256" key="14">
    <source>
        <dbReference type="ARBA" id="ARBA00023239"/>
    </source>
</evidence>
<keyword evidence="13 15" id="KW-0275">Fatty acid biosynthesis</keyword>
<keyword evidence="12 15" id="KW-0472">Membrane</keyword>
<feature type="transmembrane region" description="Helical" evidence="15">
    <location>
        <begin position="176"/>
        <end position="200"/>
    </location>
</feature>
<evidence type="ECO:0000256" key="6">
    <source>
        <dbReference type="ARBA" id="ARBA00022692"/>
    </source>
</evidence>
<keyword evidence="8 15" id="KW-0276">Fatty acid metabolism</keyword>
<dbReference type="GO" id="GO:0005789">
    <property type="term" value="C:endoplasmic reticulum membrane"/>
    <property type="evidence" value="ECO:0007669"/>
    <property type="project" value="UniProtKB-SubCell"/>
</dbReference>
<name>A0ABD2KEV4_9BILA</name>
<feature type="transmembrane region" description="Helical" evidence="15">
    <location>
        <begin position="252"/>
        <end position="269"/>
    </location>
</feature>
<comment type="caution">
    <text evidence="17">The sequence shown here is derived from an EMBL/GenBank/DDBJ whole genome shotgun (WGS) entry which is preliminary data.</text>
</comment>
<dbReference type="Proteomes" id="UP001620626">
    <property type="component" value="Unassembled WGS sequence"/>
</dbReference>
<evidence type="ECO:0000256" key="3">
    <source>
        <dbReference type="ARBA" id="ARBA00007811"/>
    </source>
</evidence>
<dbReference type="InterPro" id="IPR008978">
    <property type="entry name" value="HSP20-like_chaperone"/>
</dbReference>
<dbReference type="InterPro" id="IPR007052">
    <property type="entry name" value="CS_dom"/>
</dbReference>
<evidence type="ECO:0000313" key="18">
    <source>
        <dbReference type="Proteomes" id="UP001620626"/>
    </source>
</evidence>
<evidence type="ECO:0000256" key="9">
    <source>
        <dbReference type="ARBA" id="ARBA00022989"/>
    </source>
</evidence>
<evidence type="ECO:0000256" key="10">
    <source>
        <dbReference type="ARBA" id="ARBA00023054"/>
    </source>
</evidence>
<evidence type="ECO:0000256" key="12">
    <source>
        <dbReference type="ARBA" id="ARBA00023136"/>
    </source>
</evidence>
<accession>A0ABD2KEV4</accession>
<evidence type="ECO:0000256" key="11">
    <source>
        <dbReference type="ARBA" id="ARBA00023098"/>
    </source>
</evidence>
<feature type="domain" description="CS" evidence="16">
    <location>
        <begin position="6"/>
        <end position="101"/>
    </location>
</feature>
<evidence type="ECO:0000256" key="1">
    <source>
        <dbReference type="ARBA" id="ARBA00004477"/>
    </source>
</evidence>
<dbReference type="EC" id="4.2.1.134" evidence="4 15"/>
<dbReference type="SUPFAM" id="SSF49764">
    <property type="entry name" value="HSP20-like chaperones"/>
    <property type="match status" value="1"/>
</dbReference>
<proteinExistence type="inferred from homology"/>
<feature type="transmembrane region" description="Helical" evidence="15">
    <location>
        <begin position="220"/>
        <end position="240"/>
    </location>
</feature>
<feature type="transmembrane region" description="Helical" evidence="15">
    <location>
        <begin position="289"/>
        <end position="307"/>
    </location>
</feature>
<feature type="transmembrane region" description="Helical" evidence="15">
    <location>
        <begin position="355"/>
        <end position="374"/>
    </location>
</feature>
<keyword evidence="7 15" id="KW-0256">Endoplasmic reticulum</keyword>
<dbReference type="Pfam" id="PF04387">
    <property type="entry name" value="PTPLA"/>
    <property type="match status" value="1"/>
</dbReference>
<dbReference type="GO" id="GO:0102158">
    <property type="term" value="F:very-long-chain (3R)-3-hydroxyacyl-CoA dehydratase activity"/>
    <property type="evidence" value="ECO:0007669"/>
    <property type="project" value="UniProtKB-EC"/>
</dbReference>
<dbReference type="InterPro" id="IPR007482">
    <property type="entry name" value="Tyr_Pase-like_PTPLA"/>
</dbReference>
<evidence type="ECO:0000256" key="15">
    <source>
        <dbReference type="RuleBase" id="RU363109"/>
    </source>
</evidence>
<dbReference type="PANTHER" id="PTHR11035:SF35">
    <property type="entry name" value="VERY-LONG-CHAIN (3R)-3-HYDROXYACYL-COA DEHYDRATASE"/>
    <property type="match status" value="1"/>
</dbReference>
<keyword evidence="11 15" id="KW-0443">Lipid metabolism</keyword>
<evidence type="ECO:0000256" key="13">
    <source>
        <dbReference type="ARBA" id="ARBA00023160"/>
    </source>
</evidence>
<comment type="function">
    <text evidence="15">Catalyzes the third of the four reactions of the long-chain fatty acids elongation cycle. This endoplasmic reticulum-bound enzymatic process, allows the addition of two carbons to the chain of long- and very long-chain fatty acids/VLCFAs per cycle. This enzyme catalyzes the dehydration of the 3-hydroxyacyl-CoA intermediate into trans-2,3-enoyl-CoA, within each cycle of fatty acid elongation. Thereby, it participates to the production of VLCFAs of different chain lengths that are involved in multiple biological processes as precursors of membrane lipids and lipid mediators.</text>
</comment>